<dbReference type="Proteomes" id="UP000271464">
    <property type="component" value="Unassembled WGS sequence"/>
</dbReference>
<evidence type="ECO:0000313" key="1">
    <source>
        <dbReference type="EMBL" id="VAZ85092.1"/>
    </source>
</evidence>
<evidence type="ECO:0000313" key="2">
    <source>
        <dbReference type="EMBL" id="VAZ97476.1"/>
    </source>
</evidence>
<evidence type="ECO:0000313" key="3">
    <source>
        <dbReference type="Proteomes" id="UP000271464"/>
    </source>
</evidence>
<dbReference type="InterPro" id="IPR011051">
    <property type="entry name" value="RmlC_Cupin_sf"/>
</dbReference>
<reference evidence="3 4" key="1">
    <citation type="submission" date="2018-09" db="EMBL/GenBank/DDBJ databases">
        <authorList>
            <person name="Tagini F."/>
        </authorList>
    </citation>
    <scope>NUCLEOTIDE SEQUENCE [LARGE SCALE GENOMIC DNA]</scope>
    <source>
        <strain evidence="2 3">MK4</strain>
        <strain evidence="1 4">MK42</strain>
    </source>
</reference>
<gene>
    <name evidence="1" type="ORF">LAUMK42_03925</name>
    <name evidence="2" type="ORF">LAUMK4_03859</name>
</gene>
<dbReference type="Gene3D" id="2.60.120.10">
    <property type="entry name" value="Jelly Rolls"/>
    <property type="match status" value="1"/>
</dbReference>
<dbReference type="SUPFAM" id="SSF51182">
    <property type="entry name" value="RmlC-like cupins"/>
    <property type="match status" value="1"/>
</dbReference>
<name>A0AB38UWS7_9MYCO</name>
<comment type="caution">
    <text evidence="1">The sequence shown here is derived from an EMBL/GenBank/DDBJ whole genome shotgun (WGS) entry which is preliminary data.</text>
</comment>
<keyword evidence="3" id="KW-1185">Reference proteome</keyword>
<dbReference type="AlphaFoldDB" id="A0AB38UWS7"/>
<sequence length="67" mass="7275">MLTQTSTHVASLIDGEIVEESDLGSIQRLTADTFPILKGLSIKRLLINPGAMRTPCAHRTDTPMPTN</sequence>
<accession>A0AB38UWS7</accession>
<proteinExistence type="predicted"/>
<protein>
    <submittedName>
        <fullName evidence="1">Uncharacterized protein</fullName>
    </submittedName>
</protein>
<dbReference type="InterPro" id="IPR014710">
    <property type="entry name" value="RmlC-like_jellyroll"/>
</dbReference>
<dbReference type="EMBL" id="UPHM01000104">
    <property type="protein sequence ID" value="VAZ97476.1"/>
    <property type="molecule type" value="Genomic_DNA"/>
</dbReference>
<dbReference type="EMBL" id="UPHL01000110">
    <property type="protein sequence ID" value="VAZ85092.1"/>
    <property type="molecule type" value="Genomic_DNA"/>
</dbReference>
<dbReference type="Proteomes" id="UP000279331">
    <property type="component" value="Unassembled WGS sequence"/>
</dbReference>
<evidence type="ECO:0000313" key="4">
    <source>
        <dbReference type="Proteomes" id="UP000279331"/>
    </source>
</evidence>
<organism evidence="1 4">
    <name type="scientific">Mycobacterium persicum</name>
    <dbReference type="NCBI Taxonomy" id="1487726"/>
    <lineage>
        <taxon>Bacteria</taxon>
        <taxon>Bacillati</taxon>
        <taxon>Actinomycetota</taxon>
        <taxon>Actinomycetes</taxon>
        <taxon>Mycobacteriales</taxon>
        <taxon>Mycobacteriaceae</taxon>
        <taxon>Mycobacterium</taxon>
    </lineage>
</organism>